<keyword evidence="9" id="KW-1185">Reference proteome</keyword>
<comment type="subcellular location">
    <subcellularLocation>
        <location evidence="1">Cell membrane</location>
        <topology evidence="1">Multi-pass membrane protein</topology>
    </subcellularLocation>
</comment>
<evidence type="ECO:0000256" key="2">
    <source>
        <dbReference type="ARBA" id="ARBA00022475"/>
    </source>
</evidence>
<name>E2Q6U3_STRCL</name>
<keyword evidence="5 6" id="KW-0472">Membrane</keyword>
<dbReference type="Proteomes" id="UP000002357">
    <property type="component" value="Chromosome"/>
</dbReference>
<evidence type="ECO:0000256" key="4">
    <source>
        <dbReference type="ARBA" id="ARBA00022989"/>
    </source>
</evidence>
<evidence type="ECO:0000256" key="5">
    <source>
        <dbReference type="ARBA" id="ARBA00023136"/>
    </source>
</evidence>
<dbReference type="Pfam" id="PF12823">
    <property type="entry name" value="DUF3817"/>
    <property type="match status" value="1"/>
</dbReference>
<keyword evidence="3 6" id="KW-0812">Transmembrane</keyword>
<feature type="domain" description="DUF3817" evidence="7">
    <location>
        <begin position="31"/>
        <end position="117"/>
    </location>
</feature>
<protein>
    <recommendedName>
        <fullName evidence="7">DUF3817 domain-containing protein</fullName>
    </recommendedName>
</protein>
<keyword evidence="2" id="KW-1003">Cell membrane</keyword>
<dbReference type="PANTHER" id="PTHR40077:SF1">
    <property type="entry name" value="MEMBRANE PROTEIN"/>
    <property type="match status" value="1"/>
</dbReference>
<dbReference type="GO" id="GO:0005886">
    <property type="term" value="C:plasma membrane"/>
    <property type="evidence" value="ECO:0007669"/>
    <property type="project" value="UniProtKB-SubCell"/>
</dbReference>
<accession>E2Q6U3</accession>
<feature type="transmembrane region" description="Helical" evidence="6">
    <location>
        <begin position="94"/>
        <end position="111"/>
    </location>
</feature>
<evidence type="ECO:0000256" key="1">
    <source>
        <dbReference type="ARBA" id="ARBA00004651"/>
    </source>
</evidence>
<evidence type="ECO:0000256" key="6">
    <source>
        <dbReference type="SAM" id="Phobius"/>
    </source>
</evidence>
<dbReference type="NCBIfam" id="TIGR03954">
    <property type="entry name" value="integ_memb_HG"/>
    <property type="match status" value="1"/>
</dbReference>
<proteinExistence type="predicted"/>
<evidence type="ECO:0000259" key="7">
    <source>
        <dbReference type="Pfam" id="PF12823"/>
    </source>
</evidence>
<evidence type="ECO:0000313" key="9">
    <source>
        <dbReference type="Proteomes" id="UP000002357"/>
    </source>
</evidence>
<feature type="transmembrane region" description="Helical" evidence="6">
    <location>
        <begin position="61"/>
        <end position="82"/>
    </location>
</feature>
<sequence length="136" mass="14983">MFVSVFTKIDIPSPPAVPEGATVDIKTASSLHRLRLISAPEAVSFILLLIASVLKRTTEFNAVPALGMIHGILFVIYVLFWADAWNRTKWDLKTAALYFVLSVLPFGGFVAERKLKRAADDEVIAARARREGVVEA</sequence>
<dbReference type="STRING" id="1901.BB341_07245"/>
<organism evidence="8 9">
    <name type="scientific">Streptomyces clavuligerus</name>
    <dbReference type="NCBI Taxonomy" id="1901"/>
    <lineage>
        <taxon>Bacteria</taxon>
        <taxon>Bacillati</taxon>
        <taxon>Actinomycetota</taxon>
        <taxon>Actinomycetes</taxon>
        <taxon>Kitasatosporales</taxon>
        <taxon>Streptomycetaceae</taxon>
        <taxon>Streptomyces</taxon>
    </lineage>
</organism>
<feature type="transmembrane region" description="Helical" evidence="6">
    <location>
        <begin position="36"/>
        <end position="54"/>
    </location>
</feature>
<evidence type="ECO:0000313" key="8">
    <source>
        <dbReference type="EMBL" id="EFG09392.1"/>
    </source>
</evidence>
<dbReference type="AlphaFoldDB" id="E2Q6U3"/>
<dbReference type="PANTHER" id="PTHR40077">
    <property type="entry name" value="MEMBRANE PROTEIN-RELATED"/>
    <property type="match status" value="1"/>
</dbReference>
<keyword evidence="4 6" id="KW-1133">Transmembrane helix</keyword>
<evidence type="ECO:0000256" key="3">
    <source>
        <dbReference type="ARBA" id="ARBA00022692"/>
    </source>
</evidence>
<dbReference type="eggNOG" id="ENOG5033CDS">
    <property type="taxonomic scope" value="Bacteria"/>
</dbReference>
<gene>
    <name evidence="8" type="ORF">SCLAV_4318</name>
</gene>
<dbReference type="EMBL" id="CM000913">
    <property type="protein sequence ID" value="EFG09392.1"/>
    <property type="molecule type" value="Genomic_DNA"/>
</dbReference>
<reference evidence="8 9" key="1">
    <citation type="journal article" date="2010" name="Genome Biol. Evol.">
        <title>The sequence of a 1.8-mb bacterial linear plasmid reveals a rich evolutionary reservoir of secondary metabolic pathways.</title>
        <authorList>
            <person name="Medema M.H."/>
            <person name="Trefzer A."/>
            <person name="Kovalchuk A."/>
            <person name="van den Berg M."/>
            <person name="Mueller U."/>
            <person name="Heijne W."/>
            <person name="Wu L."/>
            <person name="Alam M.T."/>
            <person name="Ronning C.M."/>
            <person name="Nierman W.C."/>
            <person name="Bovenberg R.A.L."/>
            <person name="Breitling R."/>
            <person name="Takano E."/>
        </authorList>
    </citation>
    <scope>NUCLEOTIDE SEQUENCE [LARGE SCALE GENOMIC DNA]</scope>
    <source>
        <strain evidence="9">ATCC 27064 / DSM 738 / JCM 4710 / NBRC 13307 / NCIMB 12785 / NRRL 3585 / VKM Ac-602</strain>
    </source>
</reference>
<dbReference type="InterPro" id="IPR023845">
    <property type="entry name" value="DUF3817_TM"/>
</dbReference>